<dbReference type="EMBL" id="FMUR01000004">
    <property type="protein sequence ID" value="SCX81955.1"/>
    <property type="molecule type" value="Genomic_DNA"/>
</dbReference>
<evidence type="ECO:0000259" key="2">
    <source>
        <dbReference type="Pfam" id="PF26011"/>
    </source>
</evidence>
<dbReference type="Pfam" id="PF26018">
    <property type="entry name" value="BSH_RND_rel"/>
    <property type="match status" value="1"/>
</dbReference>
<dbReference type="InterPro" id="IPR058709">
    <property type="entry name" value="BSH_RND-rel"/>
</dbReference>
<sequence>MAGQNSRKITKYPKNINNINIGVVFFVAVAIYIIISVFIYLGKDRVIPYQVMDGSLSANNIYEAIAIRSEKIVQADRAGYVYYIASEGSRAAAGDFVYTIDESGKLIEYLKSQGSEEVALNDESMSELRSQIMSFTSSFDEKNFYTAYDFKNSLDGTVQKLSNSSLLSDIESLNLNNSIARINAQEPGIVIYSTDGYENLSPENITLENFDQSKYEKKQLINNTLVKKGDPVYKICDSEDWSIIINVKDEEQAKELESHQYVDVKFIKNQDVSSAKVSTFTNGNGDKFFMLSFTNSMITFCKDRFLSVEILTESNNGLKIPNSAIVEKSFYTIPQDFVSDNNDSTKSVLRDKYDEQGNKTVESVNISIYNEDDSDCYIDTDVLRAGDVLIKPDSTATFTVGKTGTLKGVYNYNKGYADFKQIEVLYDNEEYSIVKSKTRYGLRVYDYIILDAESYDKNLSQNIDDSQATIDESADGGSTTDS</sequence>
<evidence type="ECO:0000313" key="4">
    <source>
        <dbReference type="EMBL" id="SCX81955.1"/>
    </source>
</evidence>
<evidence type="ECO:0000259" key="3">
    <source>
        <dbReference type="Pfam" id="PF26018"/>
    </source>
</evidence>
<evidence type="ECO:0000313" key="5">
    <source>
        <dbReference type="Proteomes" id="UP000183047"/>
    </source>
</evidence>
<dbReference type="Proteomes" id="UP000183047">
    <property type="component" value="Unassembled WGS sequence"/>
</dbReference>
<dbReference type="Pfam" id="PF26011">
    <property type="entry name" value="Beta-barrel_RND_rel"/>
    <property type="match status" value="1"/>
</dbReference>
<protein>
    <submittedName>
        <fullName evidence="4">Putative membrane fusion protein</fullName>
    </submittedName>
</protein>
<feature type="transmembrane region" description="Helical" evidence="1">
    <location>
        <begin position="21"/>
        <end position="41"/>
    </location>
</feature>
<keyword evidence="1" id="KW-1133">Transmembrane helix</keyword>
<name>A0A1G5AVP1_9FIRM</name>
<organism evidence="4 5">
    <name type="scientific">Butyrivibrio hungatei</name>
    <dbReference type="NCBI Taxonomy" id="185008"/>
    <lineage>
        <taxon>Bacteria</taxon>
        <taxon>Bacillati</taxon>
        <taxon>Bacillota</taxon>
        <taxon>Clostridia</taxon>
        <taxon>Lachnospirales</taxon>
        <taxon>Lachnospiraceae</taxon>
        <taxon>Butyrivibrio</taxon>
    </lineage>
</organism>
<keyword evidence="5" id="KW-1185">Reference proteome</keyword>
<dbReference type="InterPro" id="IPR058729">
    <property type="entry name" value="Beta-barrel_RND-rel"/>
</dbReference>
<keyword evidence="1" id="KW-0812">Transmembrane</keyword>
<evidence type="ECO:0000256" key="1">
    <source>
        <dbReference type="SAM" id="Phobius"/>
    </source>
</evidence>
<dbReference type="AlphaFoldDB" id="A0A1G5AVP1"/>
<feature type="domain" description="RND related beta-barrel" evidence="2">
    <location>
        <begin position="241"/>
        <end position="313"/>
    </location>
</feature>
<proteinExistence type="predicted"/>
<accession>A0A1G5AVP1</accession>
<keyword evidence="1" id="KW-0472">Membrane</keyword>
<reference evidence="5" key="1">
    <citation type="submission" date="2016-10" db="EMBL/GenBank/DDBJ databases">
        <authorList>
            <person name="Varghese N."/>
            <person name="Submissions S."/>
        </authorList>
    </citation>
    <scope>NUCLEOTIDE SEQUENCE [LARGE SCALE GENOMIC DNA]</scope>
    <source>
        <strain evidence="5">XBD2006</strain>
    </source>
</reference>
<feature type="domain" description="RND related barrel-sandwich hybrid" evidence="3">
    <location>
        <begin position="70"/>
        <end position="237"/>
    </location>
</feature>
<gene>
    <name evidence="4" type="ORF">SAMN02910451_00389</name>
</gene>